<accession>A0A644T8P7</accession>
<sequence>MAMREMSILRKQRIRNSESLIIASEGVPKLREEILAFLVRRVNLAITQGGSYDQSGWNRGKTSRPCNFLLRGREVVFFYMT</sequence>
<dbReference type="AlphaFoldDB" id="A0A644T8P7"/>
<name>A0A644T8P7_9ZZZZ</name>
<gene>
    <name evidence="1" type="ORF">SDC9_08951</name>
</gene>
<evidence type="ECO:0000313" key="1">
    <source>
        <dbReference type="EMBL" id="MPL63325.1"/>
    </source>
</evidence>
<reference evidence="1" key="1">
    <citation type="submission" date="2019-08" db="EMBL/GenBank/DDBJ databases">
        <authorList>
            <person name="Kucharzyk K."/>
            <person name="Murdoch R.W."/>
            <person name="Higgins S."/>
            <person name="Loffler F."/>
        </authorList>
    </citation>
    <scope>NUCLEOTIDE SEQUENCE</scope>
</reference>
<protein>
    <submittedName>
        <fullName evidence="1">Uncharacterized protein</fullName>
    </submittedName>
</protein>
<comment type="caution">
    <text evidence="1">The sequence shown here is derived from an EMBL/GenBank/DDBJ whole genome shotgun (WGS) entry which is preliminary data.</text>
</comment>
<proteinExistence type="predicted"/>
<organism evidence="1">
    <name type="scientific">bioreactor metagenome</name>
    <dbReference type="NCBI Taxonomy" id="1076179"/>
    <lineage>
        <taxon>unclassified sequences</taxon>
        <taxon>metagenomes</taxon>
        <taxon>ecological metagenomes</taxon>
    </lineage>
</organism>
<dbReference type="EMBL" id="VSSQ01000021">
    <property type="protein sequence ID" value="MPL63325.1"/>
    <property type="molecule type" value="Genomic_DNA"/>
</dbReference>